<dbReference type="Pfam" id="PF03144">
    <property type="entry name" value="GTP_EFTU_D2"/>
    <property type="match status" value="1"/>
</dbReference>
<feature type="domain" description="Translation elongation factor EFTu-like" evidence="3">
    <location>
        <begin position="12"/>
        <end position="79"/>
    </location>
</feature>
<dbReference type="GO" id="GO:0005525">
    <property type="term" value="F:GTP binding"/>
    <property type="evidence" value="ECO:0007669"/>
    <property type="project" value="UniProtKB-KW"/>
</dbReference>
<keyword evidence="1" id="KW-0547">Nucleotide-binding</keyword>
<feature type="non-terminal residue" evidence="7">
    <location>
        <position position="1"/>
    </location>
</feature>
<reference evidence="7" key="1">
    <citation type="journal article" date="2021" name="PeerJ">
        <title>Extensive microbial diversity within the chicken gut microbiome revealed by metagenomics and culture.</title>
        <authorList>
            <person name="Gilroy R."/>
            <person name="Ravi A."/>
            <person name="Getino M."/>
            <person name="Pursley I."/>
            <person name="Horton D.L."/>
            <person name="Alikhan N.F."/>
            <person name="Baker D."/>
            <person name="Gharbi K."/>
            <person name="Hall N."/>
            <person name="Watson M."/>
            <person name="Adriaenssens E.M."/>
            <person name="Foster-Nyarko E."/>
            <person name="Jarju S."/>
            <person name="Secka A."/>
            <person name="Antonio M."/>
            <person name="Oren A."/>
            <person name="Chaudhuri R.R."/>
            <person name="La Ragione R."/>
            <person name="Hildebrand F."/>
            <person name="Pallen M.J."/>
        </authorList>
    </citation>
    <scope>NUCLEOTIDE SEQUENCE</scope>
    <source>
        <strain evidence="7">1277</strain>
    </source>
</reference>
<evidence type="ECO:0000313" key="8">
    <source>
        <dbReference type="Proteomes" id="UP000776700"/>
    </source>
</evidence>
<dbReference type="Gene3D" id="1.10.10.10">
    <property type="entry name" value="Winged helix-like DNA-binding domain superfamily/Winged helix DNA-binding domain"/>
    <property type="match status" value="1"/>
</dbReference>
<evidence type="ECO:0000313" key="7">
    <source>
        <dbReference type="EMBL" id="HJG96661.1"/>
    </source>
</evidence>
<dbReference type="InterPro" id="IPR009001">
    <property type="entry name" value="Transl_elong_EF1A/Init_IF2_C"/>
</dbReference>
<dbReference type="InterPro" id="IPR036390">
    <property type="entry name" value="WH_DNA-bd_sf"/>
</dbReference>
<keyword evidence="2" id="KW-0342">GTP-binding</keyword>
<dbReference type="GO" id="GO:0003746">
    <property type="term" value="F:translation elongation factor activity"/>
    <property type="evidence" value="ECO:0007669"/>
    <property type="project" value="InterPro"/>
</dbReference>
<dbReference type="InterPro" id="IPR050055">
    <property type="entry name" value="EF-Tu_GTPase"/>
</dbReference>
<dbReference type="PANTHER" id="PTHR43721">
    <property type="entry name" value="ELONGATION FACTOR TU-RELATED"/>
    <property type="match status" value="1"/>
</dbReference>
<dbReference type="InterPro" id="IPR036388">
    <property type="entry name" value="WH-like_DNA-bd_sf"/>
</dbReference>
<evidence type="ECO:0000256" key="2">
    <source>
        <dbReference type="ARBA" id="ARBA00023134"/>
    </source>
</evidence>
<dbReference type="Gene3D" id="2.40.30.10">
    <property type="entry name" value="Translation factors"/>
    <property type="match status" value="1"/>
</dbReference>
<dbReference type="GO" id="GO:0001514">
    <property type="term" value="P:selenocysteine incorporation"/>
    <property type="evidence" value="ECO:0007669"/>
    <property type="project" value="InterPro"/>
</dbReference>
<dbReference type="InterPro" id="IPR009000">
    <property type="entry name" value="Transl_B-barrel_sf"/>
</dbReference>
<dbReference type="GO" id="GO:0003723">
    <property type="term" value="F:RNA binding"/>
    <property type="evidence" value="ECO:0007669"/>
    <property type="project" value="InterPro"/>
</dbReference>
<dbReference type="AlphaFoldDB" id="A0A921N0P7"/>
<sequence>NIDRVFSVKGFGTVVTGTLLEGKISIDDDLVIYPNNLKTKIRSIQVHGQSVETAYAGQRTAINISNIKVEELKRGDVLATPNSLEESMMLDVKLSLVNHTNKKLKHWDRLRLYHGTREILCRVVPLDKEIIKSGENCYAQLRLEESIVAKKLDSFVLRNFSPLETIGGGIIIDTKPNKHKKFDEDVISSLKIKEKGELEDIINEYLKNDLKSYKTLKDIMSYTGENEKLIINAIDKLIKENKVVNINNIYVHISQYENLKKSTIEILNIYHKKYRLRSGILKEELRSKIEIKFKAKEMDIILDKLQNEKIIKMNENLVSLYDFKVKLNDKQKEIKDNIRKKLKVSEILTILNIKDICENNYYEEVVEYMIGKDIEKLDDTYIMDKEAYEKIKGDLIKYLEEFGEITLGQYRDMLNSSRKNCMIILENFDRNKITKRDDNKRTLYNN</sequence>
<dbReference type="PANTHER" id="PTHR43721:SF11">
    <property type="entry name" value="SELENOCYSTEINE-SPECIFIC ELONGATION FACTOR"/>
    <property type="match status" value="1"/>
</dbReference>
<feature type="domain" description="Translation elongation factor SelB winged helix type 2" evidence="4">
    <location>
        <begin position="265"/>
        <end position="320"/>
    </location>
</feature>
<comment type="caution">
    <text evidence="7">The sequence shown here is derived from an EMBL/GenBank/DDBJ whole genome shotgun (WGS) entry which is preliminary data.</text>
</comment>
<accession>A0A921N0P7</accession>
<proteinExistence type="predicted"/>
<dbReference type="CDD" id="cd03696">
    <property type="entry name" value="SelB_II"/>
    <property type="match status" value="1"/>
</dbReference>
<dbReference type="SUPFAM" id="SSF50465">
    <property type="entry name" value="EF-Tu/eEF-1alpha/eIF2-gamma C-terminal domain"/>
    <property type="match status" value="1"/>
</dbReference>
<dbReference type="InterPro" id="IPR015191">
    <property type="entry name" value="SelB_WHD4"/>
</dbReference>
<dbReference type="GO" id="GO:0005737">
    <property type="term" value="C:cytoplasm"/>
    <property type="evidence" value="ECO:0007669"/>
    <property type="project" value="InterPro"/>
</dbReference>
<dbReference type="Pfam" id="PF25461">
    <property type="entry name" value="Beta-barrel_SelB"/>
    <property type="match status" value="1"/>
</dbReference>
<dbReference type="Gene3D" id="1.10.10.2770">
    <property type="match status" value="1"/>
</dbReference>
<dbReference type="CDD" id="cd15491">
    <property type="entry name" value="selB_III"/>
    <property type="match status" value="1"/>
</dbReference>
<name>A0A921N0P7_9FIRM</name>
<organism evidence="7 8">
    <name type="scientific">Romboutsia timonensis</name>
    <dbReference type="NCBI Taxonomy" id="1776391"/>
    <lineage>
        <taxon>Bacteria</taxon>
        <taxon>Bacillati</taxon>
        <taxon>Bacillota</taxon>
        <taxon>Clostridia</taxon>
        <taxon>Peptostreptococcales</taxon>
        <taxon>Peptostreptococcaceae</taxon>
        <taxon>Romboutsia</taxon>
    </lineage>
</organism>
<reference evidence="7" key="2">
    <citation type="submission" date="2021-09" db="EMBL/GenBank/DDBJ databases">
        <authorList>
            <person name="Gilroy R."/>
        </authorList>
    </citation>
    <scope>NUCLEOTIDE SEQUENCE</scope>
    <source>
        <strain evidence="7">1277</strain>
    </source>
</reference>
<dbReference type="Pfam" id="PF09107">
    <property type="entry name" value="WHD_3rd_SelB"/>
    <property type="match status" value="1"/>
</dbReference>
<dbReference type="EMBL" id="DYUB01000191">
    <property type="protein sequence ID" value="HJG96661.1"/>
    <property type="molecule type" value="Genomic_DNA"/>
</dbReference>
<dbReference type="InterPro" id="IPR015190">
    <property type="entry name" value="Elong_fac_SelB-wing-hlx_typ-2"/>
</dbReference>
<dbReference type="Proteomes" id="UP000776700">
    <property type="component" value="Unassembled WGS sequence"/>
</dbReference>
<dbReference type="SUPFAM" id="SSF46785">
    <property type="entry name" value="Winged helix' DNA-binding domain"/>
    <property type="match status" value="2"/>
</dbReference>
<dbReference type="InterPro" id="IPR057335">
    <property type="entry name" value="Beta-barrel_SelB"/>
</dbReference>
<gene>
    <name evidence="7" type="ORF">K8V90_06120</name>
</gene>
<dbReference type="SUPFAM" id="SSF50447">
    <property type="entry name" value="Translation proteins"/>
    <property type="match status" value="1"/>
</dbReference>
<dbReference type="InterPro" id="IPR004161">
    <property type="entry name" value="EFTu-like_2"/>
</dbReference>
<evidence type="ECO:0000259" key="5">
    <source>
        <dbReference type="Pfam" id="PF09107"/>
    </source>
</evidence>
<protein>
    <submittedName>
        <fullName evidence="7">SelB C-terminal domain-containing protein</fullName>
    </submittedName>
</protein>
<evidence type="ECO:0000259" key="4">
    <source>
        <dbReference type="Pfam" id="PF09106"/>
    </source>
</evidence>
<evidence type="ECO:0000259" key="3">
    <source>
        <dbReference type="Pfam" id="PF03144"/>
    </source>
</evidence>
<feature type="domain" description="Selenocysteine-specific elongation factor beta-barrel" evidence="6">
    <location>
        <begin position="98"/>
        <end position="177"/>
    </location>
</feature>
<feature type="domain" description="Elongation factor SelB fourth winged-helix" evidence="5">
    <location>
        <begin position="398"/>
        <end position="443"/>
    </location>
</feature>
<dbReference type="Pfam" id="PF09106">
    <property type="entry name" value="WHD_2nd_SelB"/>
    <property type="match status" value="1"/>
</dbReference>
<evidence type="ECO:0000256" key="1">
    <source>
        <dbReference type="ARBA" id="ARBA00022741"/>
    </source>
</evidence>
<evidence type="ECO:0000259" key="6">
    <source>
        <dbReference type="Pfam" id="PF25461"/>
    </source>
</evidence>